<proteinExistence type="inferred from homology"/>
<evidence type="ECO:0000256" key="3">
    <source>
        <dbReference type="ARBA" id="ARBA00022908"/>
    </source>
</evidence>
<dbReference type="RefSeq" id="WP_262069199.1">
    <property type="nucleotide sequence ID" value="NZ_JAMXOC010000011.1"/>
</dbReference>
<dbReference type="InterPro" id="IPR013762">
    <property type="entry name" value="Integrase-like_cat_sf"/>
</dbReference>
<evidence type="ECO:0000256" key="1">
    <source>
        <dbReference type="ARBA" id="ARBA00003283"/>
    </source>
</evidence>
<dbReference type="EMBL" id="JAMZFV010000011">
    <property type="protein sequence ID" value="MCP1110319.1"/>
    <property type="molecule type" value="Genomic_DNA"/>
</dbReference>
<dbReference type="InterPro" id="IPR044068">
    <property type="entry name" value="CB"/>
</dbReference>
<dbReference type="InterPro" id="IPR010998">
    <property type="entry name" value="Integrase_recombinase_N"/>
</dbReference>
<dbReference type="PANTHER" id="PTHR30349">
    <property type="entry name" value="PHAGE INTEGRASE-RELATED"/>
    <property type="match status" value="1"/>
</dbReference>
<feature type="domain" description="Tyr recombinase" evidence="7">
    <location>
        <begin position="168"/>
        <end position="368"/>
    </location>
</feature>
<dbReference type="SUPFAM" id="SSF56349">
    <property type="entry name" value="DNA breaking-rejoining enzymes"/>
    <property type="match status" value="1"/>
</dbReference>
<evidence type="ECO:0000313" key="9">
    <source>
        <dbReference type="EMBL" id="MCP1110319.1"/>
    </source>
</evidence>
<dbReference type="Gene3D" id="1.10.443.10">
    <property type="entry name" value="Intergrase catalytic core"/>
    <property type="match status" value="1"/>
</dbReference>
<evidence type="ECO:0000259" key="8">
    <source>
        <dbReference type="PROSITE" id="PS51900"/>
    </source>
</evidence>
<comment type="similarity">
    <text evidence="2">Belongs to the 'phage' integrase family.</text>
</comment>
<keyword evidence="10" id="KW-1185">Reference proteome</keyword>
<dbReference type="PROSITE" id="PS51898">
    <property type="entry name" value="TYR_RECOMBINASE"/>
    <property type="match status" value="1"/>
</dbReference>
<dbReference type="InterPro" id="IPR011010">
    <property type="entry name" value="DNA_brk_join_enz"/>
</dbReference>
<comment type="function">
    <text evidence="1">Site-specific tyrosine recombinase, which acts by catalyzing the cutting and rejoining of the recombining DNA molecules.</text>
</comment>
<dbReference type="Proteomes" id="UP001523565">
    <property type="component" value="Unassembled WGS sequence"/>
</dbReference>
<dbReference type="PROSITE" id="PS51900">
    <property type="entry name" value="CB"/>
    <property type="match status" value="1"/>
</dbReference>
<dbReference type="Pfam" id="PF00589">
    <property type="entry name" value="Phage_integrase"/>
    <property type="match status" value="1"/>
</dbReference>
<dbReference type="InterPro" id="IPR004107">
    <property type="entry name" value="Integrase_SAM-like_N"/>
</dbReference>
<dbReference type="PANTHER" id="PTHR30349:SF41">
    <property type="entry name" value="INTEGRASE_RECOMBINASE PROTEIN MJ0367-RELATED"/>
    <property type="match status" value="1"/>
</dbReference>
<protein>
    <submittedName>
        <fullName evidence="9">Site-specific integrase</fullName>
    </submittedName>
</protein>
<dbReference type="InterPro" id="IPR050090">
    <property type="entry name" value="Tyrosine_recombinase_XerCD"/>
</dbReference>
<dbReference type="InterPro" id="IPR002104">
    <property type="entry name" value="Integrase_catalytic"/>
</dbReference>
<evidence type="ECO:0000256" key="2">
    <source>
        <dbReference type="ARBA" id="ARBA00008857"/>
    </source>
</evidence>
<name>A0ABT1EHZ5_9FIRM</name>
<evidence type="ECO:0000256" key="4">
    <source>
        <dbReference type="ARBA" id="ARBA00023125"/>
    </source>
</evidence>
<keyword evidence="3" id="KW-0229">DNA integration</keyword>
<keyword evidence="4 6" id="KW-0238">DNA-binding</keyword>
<reference evidence="9 10" key="1">
    <citation type="journal article" date="2022" name="Genome Biol. Evol.">
        <title>Host diet, physiology and behaviors set the stage for Lachnospiraceae cladogenesis.</title>
        <authorList>
            <person name="Vera-Ponce De Leon A."/>
            <person name="Schneider M."/>
            <person name="Jahnes B.C."/>
            <person name="Sadowski V."/>
            <person name="Camuy-Velez L.A."/>
            <person name="Duan J."/>
            <person name="Sabree Z.L."/>
        </authorList>
    </citation>
    <scope>NUCLEOTIDE SEQUENCE [LARGE SCALE GENOMIC DNA]</scope>
    <source>
        <strain evidence="9 10">PAL227</strain>
    </source>
</reference>
<comment type="caution">
    <text evidence="9">The sequence shown here is derived from an EMBL/GenBank/DDBJ whole genome shotgun (WGS) entry which is preliminary data.</text>
</comment>
<keyword evidence="5" id="KW-0233">DNA recombination</keyword>
<evidence type="ECO:0000256" key="5">
    <source>
        <dbReference type="ARBA" id="ARBA00023172"/>
    </source>
</evidence>
<gene>
    <name evidence="9" type="ORF">NK118_08650</name>
</gene>
<dbReference type="Gene3D" id="1.10.150.130">
    <property type="match status" value="1"/>
</dbReference>
<feature type="domain" description="Core-binding (CB)" evidence="8">
    <location>
        <begin position="64"/>
        <end position="146"/>
    </location>
</feature>
<evidence type="ECO:0000259" key="7">
    <source>
        <dbReference type="PROSITE" id="PS51898"/>
    </source>
</evidence>
<sequence>MAVDKRNRKLPKGIRQRYDGFEGRFMYKGASYLVHGDTITATQKEMTELKYKLEHGIFVEQRKVTLEAWFDTWIREYKENRVKAGTIRTYKDCFYIIKDRIGKQYLTDIRGEHIQKVYNDLLKEGYSISTIKLVSALLSGLIKQALRNGLIERNPVLLAELPREVEKKERRVMTKAEQELFMKYAKDSYLYNLFALMLRTGIRGGEARGLKYSDIDKKKRVLKIQRTLKVAEKGSKEKYCEDTPKTKTSQRDIPLTGEILEILEAQRKFWNFRVEKIDRYLFCTEKGEALNVRRMQSEIDVIIKRMRADKIEFERITPHVFRHTFATRAIEAGMQPQVLKTILGHSTLAMTMDLYSHVLPDTKANEMEKIAGAF</sequence>
<dbReference type="CDD" id="cd01189">
    <property type="entry name" value="INT_ICEBs1_C_like"/>
    <property type="match status" value="1"/>
</dbReference>
<accession>A0ABT1EHZ5</accession>
<dbReference type="Pfam" id="PF14659">
    <property type="entry name" value="Phage_int_SAM_3"/>
    <property type="match status" value="1"/>
</dbReference>
<organism evidence="9 10">
    <name type="scientific">Ohessyouella blattaphilus</name>
    <dbReference type="NCBI Taxonomy" id="2949333"/>
    <lineage>
        <taxon>Bacteria</taxon>
        <taxon>Bacillati</taxon>
        <taxon>Bacillota</taxon>
        <taxon>Clostridia</taxon>
        <taxon>Lachnospirales</taxon>
        <taxon>Lachnospiraceae</taxon>
        <taxon>Ohessyouella</taxon>
    </lineage>
</organism>
<evidence type="ECO:0000256" key="6">
    <source>
        <dbReference type="PROSITE-ProRule" id="PRU01248"/>
    </source>
</evidence>
<evidence type="ECO:0000313" key="10">
    <source>
        <dbReference type="Proteomes" id="UP001523565"/>
    </source>
</evidence>